<dbReference type="InParanoid" id="H2XTJ2"/>
<proteinExistence type="predicted"/>
<dbReference type="AlphaFoldDB" id="H2XTJ2"/>
<reference evidence="1" key="2">
    <citation type="journal article" date="2008" name="Genome Biol.">
        <title>Improved genome assembly and evidence-based global gene model set for the chordate Ciona intestinalis: new insight into intron and operon populations.</title>
        <authorList>
            <person name="Satou Y."/>
            <person name="Mineta K."/>
            <person name="Ogasawara M."/>
            <person name="Sasakura Y."/>
            <person name="Shoguchi E."/>
            <person name="Ueno K."/>
            <person name="Yamada L."/>
            <person name="Matsumoto J."/>
            <person name="Wasserscheid J."/>
            <person name="Dewar K."/>
            <person name="Wiley G.B."/>
            <person name="Macmil S.L."/>
            <person name="Roe B.A."/>
            <person name="Zeller R.W."/>
            <person name="Hastings K.E."/>
            <person name="Lemaire P."/>
            <person name="Lindquist E."/>
            <person name="Endo T."/>
            <person name="Hotta K."/>
            <person name="Inaba K."/>
        </authorList>
    </citation>
    <scope>NUCLEOTIDE SEQUENCE [LARGE SCALE GENOMIC DNA]</scope>
    <source>
        <strain evidence="1">wild type</strain>
    </source>
</reference>
<dbReference type="Ensembl" id="ENSCINT00000036286.1">
    <property type="protein sequence ID" value="ENSCINP00000032976.1"/>
    <property type="gene ID" value="ENSCING00000019296.1"/>
</dbReference>
<evidence type="ECO:0000313" key="1">
    <source>
        <dbReference type="Ensembl" id="ENSCINP00000032976.1"/>
    </source>
</evidence>
<reference evidence="1" key="3">
    <citation type="submission" date="2025-08" db="UniProtKB">
        <authorList>
            <consortium name="Ensembl"/>
        </authorList>
    </citation>
    <scope>IDENTIFICATION</scope>
</reference>
<sequence>MAKANGKSLVTAESTISSSGLEDADISFFSTNIENDFSQKILQELKKEYTVIDQTTPVPCGRLSLSNFASIANHGTYKLFLFAFSTEQTKNENYGKMVHVVTSMKQNKSSNVLVLNQNLQEKHLKDFKQKQVQVVDVKLDTIEGLIRKIFQFLETTVNQNRERTSPDLRNDDSMNILSTLDHFNKKRAYFLVLGPVTNG</sequence>
<dbReference type="HOGENOM" id="CLU_1374964_0_0_1"/>
<accession>H2XTJ2</accession>
<dbReference type="EMBL" id="EAAA01002369">
    <property type="status" value="NOT_ANNOTATED_CDS"/>
    <property type="molecule type" value="Genomic_DNA"/>
</dbReference>
<evidence type="ECO:0000313" key="2">
    <source>
        <dbReference type="Proteomes" id="UP000008144"/>
    </source>
</evidence>
<reference evidence="1" key="4">
    <citation type="submission" date="2025-09" db="UniProtKB">
        <authorList>
            <consortium name="Ensembl"/>
        </authorList>
    </citation>
    <scope>IDENTIFICATION</scope>
</reference>
<organism evidence="1 2">
    <name type="scientific">Ciona intestinalis</name>
    <name type="common">Transparent sea squirt</name>
    <name type="synonym">Ascidia intestinalis</name>
    <dbReference type="NCBI Taxonomy" id="7719"/>
    <lineage>
        <taxon>Eukaryota</taxon>
        <taxon>Metazoa</taxon>
        <taxon>Chordata</taxon>
        <taxon>Tunicata</taxon>
        <taxon>Ascidiacea</taxon>
        <taxon>Phlebobranchia</taxon>
        <taxon>Cionidae</taxon>
        <taxon>Ciona</taxon>
    </lineage>
</organism>
<keyword evidence="2" id="KW-1185">Reference proteome</keyword>
<protein>
    <submittedName>
        <fullName evidence="1">Uncharacterized protein</fullName>
    </submittedName>
</protein>
<reference evidence="2" key="1">
    <citation type="journal article" date="2002" name="Science">
        <title>The draft genome of Ciona intestinalis: insights into chordate and vertebrate origins.</title>
        <authorList>
            <person name="Dehal P."/>
            <person name="Satou Y."/>
            <person name="Campbell R.K."/>
            <person name="Chapman J."/>
            <person name="Degnan B."/>
            <person name="De Tomaso A."/>
            <person name="Davidson B."/>
            <person name="Di Gregorio A."/>
            <person name="Gelpke M."/>
            <person name="Goodstein D.M."/>
            <person name="Harafuji N."/>
            <person name="Hastings K.E."/>
            <person name="Ho I."/>
            <person name="Hotta K."/>
            <person name="Huang W."/>
            <person name="Kawashima T."/>
            <person name="Lemaire P."/>
            <person name="Martinez D."/>
            <person name="Meinertzhagen I.A."/>
            <person name="Necula S."/>
            <person name="Nonaka M."/>
            <person name="Putnam N."/>
            <person name="Rash S."/>
            <person name="Saiga H."/>
            <person name="Satake M."/>
            <person name="Terry A."/>
            <person name="Yamada L."/>
            <person name="Wang H.G."/>
            <person name="Awazu S."/>
            <person name="Azumi K."/>
            <person name="Boore J."/>
            <person name="Branno M."/>
            <person name="Chin-Bow S."/>
            <person name="DeSantis R."/>
            <person name="Doyle S."/>
            <person name="Francino P."/>
            <person name="Keys D.N."/>
            <person name="Haga S."/>
            <person name="Hayashi H."/>
            <person name="Hino K."/>
            <person name="Imai K.S."/>
            <person name="Inaba K."/>
            <person name="Kano S."/>
            <person name="Kobayashi K."/>
            <person name="Kobayashi M."/>
            <person name="Lee B.I."/>
            <person name="Makabe K.W."/>
            <person name="Manohar C."/>
            <person name="Matassi G."/>
            <person name="Medina M."/>
            <person name="Mochizuki Y."/>
            <person name="Mount S."/>
            <person name="Morishita T."/>
            <person name="Miura S."/>
            <person name="Nakayama A."/>
            <person name="Nishizaka S."/>
            <person name="Nomoto H."/>
            <person name="Ohta F."/>
            <person name="Oishi K."/>
            <person name="Rigoutsos I."/>
            <person name="Sano M."/>
            <person name="Sasaki A."/>
            <person name="Sasakura Y."/>
            <person name="Shoguchi E."/>
            <person name="Shin-i T."/>
            <person name="Spagnuolo A."/>
            <person name="Stainier D."/>
            <person name="Suzuki M.M."/>
            <person name="Tassy O."/>
            <person name="Takatori N."/>
            <person name="Tokuoka M."/>
            <person name="Yagi K."/>
            <person name="Yoshizaki F."/>
            <person name="Wada S."/>
            <person name="Zhang C."/>
            <person name="Hyatt P.D."/>
            <person name="Larimer F."/>
            <person name="Detter C."/>
            <person name="Doggett N."/>
            <person name="Glavina T."/>
            <person name="Hawkins T."/>
            <person name="Richardson P."/>
            <person name="Lucas S."/>
            <person name="Kohara Y."/>
            <person name="Levine M."/>
            <person name="Satoh N."/>
            <person name="Rokhsar D.S."/>
        </authorList>
    </citation>
    <scope>NUCLEOTIDE SEQUENCE [LARGE SCALE GENOMIC DNA]</scope>
</reference>
<dbReference type="Proteomes" id="UP000008144">
    <property type="component" value="Chromosome 7"/>
</dbReference>
<name>H2XTJ2_CIOIN</name>